<evidence type="ECO:0000313" key="1">
    <source>
        <dbReference type="EMBL" id="SVC96235.1"/>
    </source>
</evidence>
<gene>
    <name evidence="1" type="ORF">METZ01_LOCUS349089</name>
</gene>
<sequence length="79" mass="9412">MLEAYAKKTTAIKITQWYHNWEGVKTRGADEFYTPTREDAREWYNTQEKCCFIMDLTGLSVRLHSPRYFDRIIDTIESA</sequence>
<proteinExistence type="predicted"/>
<name>A0A382RGD9_9ZZZZ</name>
<dbReference type="EMBL" id="UINC01121225">
    <property type="protein sequence ID" value="SVC96235.1"/>
    <property type="molecule type" value="Genomic_DNA"/>
</dbReference>
<organism evidence="1">
    <name type="scientific">marine metagenome</name>
    <dbReference type="NCBI Taxonomy" id="408172"/>
    <lineage>
        <taxon>unclassified sequences</taxon>
        <taxon>metagenomes</taxon>
        <taxon>ecological metagenomes</taxon>
    </lineage>
</organism>
<reference evidence="1" key="1">
    <citation type="submission" date="2018-05" db="EMBL/GenBank/DDBJ databases">
        <authorList>
            <person name="Lanie J.A."/>
            <person name="Ng W.-L."/>
            <person name="Kazmierczak K.M."/>
            <person name="Andrzejewski T.M."/>
            <person name="Davidsen T.M."/>
            <person name="Wayne K.J."/>
            <person name="Tettelin H."/>
            <person name="Glass J.I."/>
            <person name="Rusch D."/>
            <person name="Podicherti R."/>
            <person name="Tsui H.-C.T."/>
            <person name="Winkler M.E."/>
        </authorList>
    </citation>
    <scope>NUCLEOTIDE SEQUENCE</scope>
</reference>
<feature type="non-terminal residue" evidence="1">
    <location>
        <position position="79"/>
    </location>
</feature>
<protein>
    <submittedName>
        <fullName evidence="1">Uncharacterized protein</fullName>
    </submittedName>
</protein>
<accession>A0A382RGD9</accession>
<dbReference type="AlphaFoldDB" id="A0A382RGD9"/>